<feature type="compositionally biased region" description="Low complexity" evidence="1">
    <location>
        <begin position="592"/>
        <end position="608"/>
    </location>
</feature>
<feature type="region of interest" description="Disordered" evidence="1">
    <location>
        <begin position="180"/>
        <end position="224"/>
    </location>
</feature>
<evidence type="ECO:0000313" key="4">
    <source>
        <dbReference type="Proteomes" id="UP000646749"/>
    </source>
</evidence>
<feature type="compositionally biased region" description="Basic and acidic residues" evidence="1">
    <location>
        <begin position="636"/>
        <end position="653"/>
    </location>
</feature>
<organism evidence="3 4">
    <name type="scientific">Plantactinospora endophytica</name>
    <dbReference type="NCBI Taxonomy" id="673535"/>
    <lineage>
        <taxon>Bacteria</taxon>
        <taxon>Bacillati</taxon>
        <taxon>Actinomycetota</taxon>
        <taxon>Actinomycetes</taxon>
        <taxon>Micromonosporales</taxon>
        <taxon>Micromonosporaceae</taxon>
        <taxon>Plantactinospora</taxon>
    </lineage>
</organism>
<evidence type="ECO:0000256" key="2">
    <source>
        <dbReference type="SAM" id="Phobius"/>
    </source>
</evidence>
<gene>
    <name evidence="3" type="ORF">Pen02_38000</name>
</gene>
<evidence type="ECO:0000256" key="1">
    <source>
        <dbReference type="SAM" id="MobiDB-lite"/>
    </source>
</evidence>
<proteinExistence type="predicted"/>
<dbReference type="EMBL" id="BONW01000017">
    <property type="protein sequence ID" value="GIG88864.1"/>
    <property type="molecule type" value="Genomic_DNA"/>
</dbReference>
<feature type="compositionally biased region" description="Low complexity" evidence="1">
    <location>
        <begin position="295"/>
        <end position="305"/>
    </location>
</feature>
<keyword evidence="4" id="KW-1185">Reference proteome</keyword>
<feature type="region of interest" description="Disordered" evidence="1">
    <location>
        <begin position="341"/>
        <end position="369"/>
    </location>
</feature>
<feature type="region of interest" description="Disordered" evidence="1">
    <location>
        <begin position="260"/>
        <end position="305"/>
    </location>
</feature>
<sequence length="694" mass="70053">MIPADDGSAVEPRKAVDVTAHRRAWISRAGVVVALATSALFALPTTPALADDPTVTITGVNGSLNAGQTTTLSFSVKNNNGGVLGGDTSFDINVTTSFNELQCQGNSCDFTDTIDLGATKSYSVTLRAGNVAAGQNRSGSVRITASVGGDDASAQRNITVRGPEAPPEVQTVAEVSGRVTNETTGDGISGVSMRLTDGQGRTHNTTTSSSGNYRFTGSQERPIAPGRLQIRATKNGTTDTKDVTGNAGARLNNQGIQLALAASPSASPEASAEPTDDAAAEEEPTEEAGADASEEAAGGQEQAANEESGGLGSWVLILAGGLLVALGVGAIVLLLMRRKEDGGDDDEDGPGGAGPRGGAGGFRGDDATRVTNRAGAGADATMVNRGGNLADAPTMMHSAPLVDDEFPDPYGAPLPGPQSPGYAGAQQDWGGNANGYGDRPASGAGYGNAPGSGAGGYGNAPGSGAGGYGNAPASGAGYGNAPGSGAGGYGNAPGSGAGYGAPVSGGGYPHNGAGGYDQGYDEPTGRYTGDRGGADDYGPAADPYATNYRAPGGGAEHGGYEPTQQYGRDDDGYDQQGYGGNRGGYDDEPRTGAGYDRAGDGYDQQGYDNRTSSYDQQGYDADRGGYDQPSTGGGYDQRRGGYDEQNGYDDRGGYDQQQGGGGYYDDAPQAGHSRSGAPQQSSRSERRSLDWLDD</sequence>
<protein>
    <recommendedName>
        <fullName evidence="5">Carboxypeptidase regulatory-like domain-containing protein</fullName>
    </recommendedName>
</protein>
<dbReference type="Proteomes" id="UP000646749">
    <property type="component" value="Unassembled WGS sequence"/>
</dbReference>
<feature type="compositionally biased region" description="Polar residues" evidence="1">
    <location>
        <begin position="199"/>
        <end position="219"/>
    </location>
</feature>
<keyword evidence="2" id="KW-1133">Transmembrane helix</keyword>
<feature type="compositionally biased region" description="Low complexity" evidence="1">
    <location>
        <begin position="536"/>
        <end position="545"/>
    </location>
</feature>
<feature type="compositionally biased region" description="Gly residues" evidence="1">
    <location>
        <begin position="350"/>
        <end position="362"/>
    </location>
</feature>
<keyword evidence="2" id="KW-0472">Membrane</keyword>
<dbReference type="Gene3D" id="2.60.40.1120">
    <property type="entry name" value="Carboxypeptidase-like, regulatory domain"/>
    <property type="match status" value="1"/>
</dbReference>
<accession>A0ABQ4E2D6</accession>
<reference evidence="3 4" key="1">
    <citation type="submission" date="2021-01" db="EMBL/GenBank/DDBJ databases">
        <title>Whole genome shotgun sequence of Plantactinospora endophytica NBRC 110450.</title>
        <authorList>
            <person name="Komaki H."/>
            <person name="Tamura T."/>
        </authorList>
    </citation>
    <scope>NUCLEOTIDE SEQUENCE [LARGE SCALE GENOMIC DNA]</scope>
    <source>
        <strain evidence="3 4">NBRC 110450</strain>
    </source>
</reference>
<feature type="region of interest" description="Disordered" evidence="1">
    <location>
        <begin position="399"/>
        <end position="694"/>
    </location>
</feature>
<evidence type="ECO:0008006" key="5">
    <source>
        <dbReference type="Google" id="ProtNLM"/>
    </source>
</evidence>
<feature type="compositionally biased region" description="Low complexity" evidence="1">
    <location>
        <begin position="260"/>
        <end position="273"/>
    </location>
</feature>
<name>A0ABQ4E2D6_9ACTN</name>
<evidence type="ECO:0000313" key="3">
    <source>
        <dbReference type="EMBL" id="GIG88864.1"/>
    </source>
</evidence>
<feature type="compositionally biased region" description="Gly residues" evidence="1">
    <location>
        <begin position="444"/>
        <end position="469"/>
    </location>
</feature>
<comment type="caution">
    <text evidence="3">The sequence shown here is derived from an EMBL/GenBank/DDBJ whole genome shotgun (WGS) entry which is preliminary data.</text>
</comment>
<feature type="transmembrane region" description="Helical" evidence="2">
    <location>
        <begin position="311"/>
        <end position="335"/>
    </location>
</feature>
<keyword evidence="2" id="KW-0812">Transmembrane</keyword>
<feature type="compositionally biased region" description="Gly residues" evidence="1">
    <location>
        <begin position="476"/>
        <end position="517"/>
    </location>
</feature>
<dbReference type="SUPFAM" id="SSF49478">
    <property type="entry name" value="Cna protein B-type domain"/>
    <property type="match status" value="1"/>
</dbReference>
<feature type="compositionally biased region" description="Acidic residues" evidence="1">
    <location>
        <begin position="274"/>
        <end position="294"/>
    </location>
</feature>
<dbReference type="Pfam" id="PF13620">
    <property type="entry name" value="CarboxypepD_reg"/>
    <property type="match status" value="1"/>
</dbReference>
<feature type="compositionally biased region" description="Basic and acidic residues" evidence="1">
    <location>
        <begin position="683"/>
        <end position="694"/>
    </location>
</feature>